<evidence type="ECO:0000313" key="3">
    <source>
        <dbReference type="Proteomes" id="UP000236311"/>
    </source>
</evidence>
<keyword evidence="1" id="KW-0472">Membrane</keyword>
<proteinExistence type="predicted"/>
<name>A0A2K4ZIK8_9FIRM</name>
<dbReference type="EMBL" id="OFSM01000014">
    <property type="protein sequence ID" value="SOY30246.1"/>
    <property type="molecule type" value="Genomic_DNA"/>
</dbReference>
<dbReference type="Proteomes" id="UP000236311">
    <property type="component" value="Unassembled WGS sequence"/>
</dbReference>
<organism evidence="2 3">
    <name type="scientific">Acetatifactor muris</name>
    <dbReference type="NCBI Taxonomy" id="879566"/>
    <lineage>
        <taxon>Bacteria</taxon>
        <taxon>Bacillati</taxon>
        <taxon>Bacillota</taxon>
        <taxon>Clostridia</taxon>
        <taxon>Lachnospirales</taxon>
        <taxon>Lachnospiraceae</taxon>
        <taxon>Acetatifactor</taxon>
    </lineage>
</organism>
<reference evidence="2 3" key="1">
    <citation type="submission" date="2018-01" db="EMBL/GenBank/DDBJ databases">
        <authorList>
            <person name="Gaut B.S."/>
            <person name="Morton B.R."/>
            <person name="Clegg M.T."/>
            <person name="Duvall M.R."/>
        </authorList>
    </citation>
    <scope>NUCLEOTIDE SEQUENCE [LARGE SCALE GENOMIC DNA]</scope>
    <source>
        <strain evidence="2">GP69</strain>
    </source>
</reference>
<evidence type="ECO:0000256" key="1">
    <source>
        <dbReference type="SAM" id="Phobius"/>
    </source>
</evidence>
<feature type="transmembrane region" description="Helical" evidence="1">
    <location>
        <begin position="71"/>
        <end position="92"/>
    </location>
</feature>
<keyword evidence="1" id="KW-0812">Transmembrane</keyword>
<protein>
    <recommendedName>
        <fullName evidence="4">DUF3784 domain-containing protein</fullName>
    </recommendedName>
</protein>
<accession>A0A2K4ZIK8</accession>
<sequence>MDVILLAFVAVMCFSTGAKILSSEERNKVFNKRPIEVVDIKMYNKYCGYLVIGFGVAAEITLFVGAVFGGWVSGVSTLLLIGEAVLVVIIYGKIEKKLLKKR</sequence>
<keyword evidence="1" id="KW-1133">Transmembrane helix</keyword>
<evidence type="ECO:0000313" key="2">
    <source>
        <dbReference type="EMBL" id="SOY30246.1"/>
    </source>
</evidence>
<dbReference type="AlphaFoldDB" id="A0A2K4ZIK8"/>
<evidence type="ECO:0008006" key="4">
    <source>
        <dbReference type="Google" id="ProtNLM"/>
    </source>
</evidence>
<keyword evidence="3" id="KW-1185">Reference proteome</keyword>
<gene>
    <name evidence="2" type="ORF">AMURIS_02971</name>
</gene>
<dbReference type="RefSeq" id="WP_103240301.1">
    <property type="nucleotide sequence ID" value="NZ_CANRXC010000002.1"/>
</dbReference>